<accession>A0A1L2CUR8</accession>
<gene>
    <name evidence="1" type="ORF">CBB_207</name>
</gene>
<protein>
    <submittedName>
        <fullName evidence="1">Structural protein</fullName>
    </submittedName>
</protein>
<dbReference type="Proteomes" id="UP000223891">
    <property type="component" value="Segment"/>
</dbReference>
<dbReference type="EMBL" id="KU574722">
    <property type="protein sequence ID" value="AMM43772.1"/>
    <property type="molecule type" value="Genomic_DNA"/>
</dbReference>
<reference evidence="2" key="1">
    <citation type="submission" date="2016-01" db="EMBL/GenBank/DDBJ databases">
        <title>Isolation and Characterization of Enterobacteria phage CBB.</title>
        <authorList>
            <person name="Buttimer C.T.H."/>
            <person name="Hendrix H."/>
            <person name="Alexandre H."/>
            <person name="O'Mahony J."/>
            <person name="Lavigne R."/>
            <person name="Coffey A."/>
        </authorList>
    </citation>
    <scope>NUCLEOTIDE SEQUENCE [LARGE SCALE GENOMIC DNA]</scope>
</reference>
<keyword evidence="2" id="KW-1185">Reference proteome</keyword>
<evidence type="ECO:0000313" key="2">
    <source>
        <dbReference type="Proteomes" id="UP000223891"/>
    </source>
</evidence>
<evidence type="ECO:0000313" key="1">
    <source>
        <dbReference type="EMBL" id="AMM43772.1"/>
    </source>
</evidence>
<organism evidence="1 2">
    <name type="scientific">Pectobacterium phage vB_PcaM_CBB</name>
    <dbReference type="NCBI Taxonomy" id="2772511"/>
    <lineage>
        <taxon>Viruses</taxon>
        <taxon>Duplodnaviria</taxon>
        <taxon>Heunggongvirae</taxon>
        <taxon>Uroviricota</taxon>
        <taxon>Caudoviricetes</taxon>
        <taxon>Mimasvirus</taxon>
        <taxon>Mimasvirus CBB</taxon>
    </lineage>
</organism>
<sequence>MSNFLDSLISTGTDIVSNVVSSATIIKNPPLEQYNAAQRVFSSAGEGGFSLYTLPKLKYSFIVEFVLSTFAINFIQTQLPDTHTGFDVKNVSCFVRDVNLPSTQFQIDQLNQYNRIRLQAGKLDYKPVNMTFYDTSDGAAFLLIDAYRKYYYGDFFTKSTASFRNDVLSSPIEFEAMGSNWGRSVMNNGNSDKQYFFKQINIYEIDNDTYTCHNMFNVFIEDIALETKSMESAGEPSVLSVTLRYEGIGHLGPDGYNSISVPTVGIGSLITDTTGLGKSGFFKYFGQMDDKNVGITTIGKIIRAGTAGYDIITSIGDILNGNISPDTIRNIGSAVVKGANSIGFGSIISSANEAFGLGNILGDF</sequence>
<proteinExistence type="predicted"/>
<name>A0A1L2CUR8_9CAUD</name>